<keyword evidence="2" id="KW-1185">Reference proteome</keyword>
<dbReference type="STRING" id="1193181.BN10_1060006"/>
<gene>
    <name evidence="1" type="ORF">BN10_1060006</name>
</gene>
<proteinExistence type="predicted"/>
<dbReference type="EMBL" id="CAIZ01000009">
    <property type="protein sequence ID" value="CCH68534.1"/>
    <property type="molecule type" value="Genomic_DNA"/>
</dbReference>
<dbReference type="HOGENOM" id="CLU_076645_3_0_11"/>
<name>N0E0S1_9MICO</name>
<reference evidence="1 2" key="1">
    <citation type="journal article" date="2013" name="ISME J.">
        <title>A metabolic model for members of the genus Tetrasphaera involved in enhanced biological phosphorus removal.</title>
        <authorList>
            <person name="Kristiansen R."/>
            <person name="Nguyen H.T.T."/>
            <person name="Saunders A.M."/>
            <person name="Nielsen J.L."/>
            <person name="Wimmer R."/>
            <person name="Le V.Q."/>
            <person name="McIlroy S.J."/>
            <person name="Petrovski S."/>
            <person name="Seviour R.J."/>
            <person name="Calteau A."/>
            <person name="Nielsen K.L."/>
            <person name="Nielsen P.H."/>
        </authorList>
    </citation>
    <scope>NUCLEOTIDE SEQUENCE [LARGE SCALE GENOMIC DNA]</scope>
    <source>
        <strain evidence="1 2">Lp2</strain>
    </source>
</reference>
<comment type="caution">
    <text evidence="1">The sequence shown here is derived from an EMBL/GenBank/DDBJ whole genome shotgun (WGS) entry which is preliminary data.</text>
</comment>
<evidence type="ECO:0000313" key="1">
    <source>
        <dbReference type="EMBL" id="CCH68534.1"/>
    </source>
</evidence>
<evidence type="ECO:0000313" key="2">
    <source>
        <dbReference type="Proteomes" id="UP000013167"/>
    </source>
</evidence>
<dbReference type="RefSeq" id="WP_010851438.1">
    <property type="nucleotide sequence ID" value="NZ_HF570956.1"/>
</dbReference>
<accession>N0E0S1</accession>
<organism evidence="1 2">
    <name type="scientific">Phycicoccus elongatus Lp2</name>
    <dbReference type="NCBI Taxonomy" id="1193181"/>
    <lineage>
        <taxon>Bacteria</taxon>
        <taxon>Bacillati</taxon>
        <taxon>Actinomycetota</taxon>
        <taxon>Actinomycetes</taxon>
        <taxon>Micrococcales</taxon>
        <taxon>Intrasporangiaceae</taxon>
        <taxon>Phycicoccus</taxon>
    </lineage>
</organism>
<dbReference type="AlphaFoldDB" id="N0E0S1"/>
<dbReference type="eggNOG" id="COG4430">
    <property type="taxonomic scope" value="Bacteria"/>
</dbReference>
<dbReference type="Proteomes" id="UP000013167">
    <property type="component" value="Unassembled WGS sequence"/>
</dbReference>
<sequence>MSPELEIVSFPTRADLWAWLDVHAAHHLGVWVQLAKAGSSAPSVTFHDLLEAGIAHGWSESTRRAHDDASFLQKFTPRRTRGTTSQRNVSIAARLEASGRMTPAGRAALGLPALPVEVRTSAAGE</sequence>
<protein>
    <submittedName>
        <fullName evidence="1">Uncharacterized protein</fullName>
    </submittedName>
</protein>
<dbReference type="OrthoDB" id="9796999at2"/>